<name>A0ABQ3WJ17_9ACTN</name>
<organism evidence="1">
    <name type="scientific">Actinoplanes campanulatus</name>
    <dbReference type="NCBI Taxonomy" id="113559"/>
    <lineage>
        <taxon>Bacteria</taxon>
        <taxon>Bacillati</taxon>
        <taxon>Actinomycetota</taxon>
        <taxon>Actinomycetes</taxon>
        <taxon>Micromonosporales</taxon>
        <taxon>Micromonosporaceae</taxon>
        <taxon>Actinoplanes</taxon>
    </lineage>
</organism>
<proteinExistence type="predicted"/>
<gene>
    <name evidence="1" type="ORF">Aca07nite_35020</name>
</gene>
<reference evidence="1" key="1">
    <citation type="submission" date="2021-01" db="EMBL/GenBank/DDBJ databases">
        <title>Whole genome shotgun sequence of Actinoplanes capillaceus NBRC 16408.</title>
        <authorList>
            <person name="Komaki H."/>
            <person name="Tamura T."/>
        </authorList>
    </citation>
    <scope>NUCLEOTIDE SEQUENCE [LARGE SCALE GENOMIC DNA]</scope>
    <source>
        <strain evidence="1">NBRC 16408</strain>
    </source>
</reference>
<evidence type="ECO:0000313" key="1">
    <source>
        <dbReference type="EMBL" id="GID46227.1"/>
    </source>
</evidence>
<evidence type="ECO:0008006" key="2">
    <source>
        <dbReference type="Google" id="ProtNLM"/>
    </source>
</evidence>
<dbReference type="EMBL" id="BOMF01000068">
    <property type="protein sequence ID" value="GID46227.1"/>
    <property type="molecule type" value="Genomic_DNA"/>
</dbReference>
<protein>
    <recommendedName>
        <fullName evidence="2">Secreted protein</fullName>
    </recommendedName>
</protein>
<sequence>MAALVAVCMAVLAEIAGEFLLRLGRVAPVRDGPFLLTTSAKESLRTCCSGWFRRWVDSGDVVTAGSGKTGRSRSRGGLAVMPVRILVADDRKGDRAACRLVAGTRLLQGCDRKAEEAQESWRLLNACA</sequence>
<comment type="caution">
    <text evidence="1">The sequence shown here is derived from an EMBL/GenBank/DDBJ whole genome shotgun (WGS) entry which is preliminary data.</text>
</comment>
<accession>A0ABQ3WJ17</accession>